<dbReference type="GO" id="GO:0004140">
    <property type="term" value="F:dephospho-CoA kinase activity"/>
    <property type="evidence" value="ECO:0007669"/>
    <property type="project" value="TreeGrafter"/>
</dbReference>
<dbReference type="AlphaFoldDB" id="A0A8H7UWH9"/>
<dbReference type="Gene3D" id="3.40.50.620">
    <property type="entry name" value="HUPs"/>
    <property type="match status" value="1"/>
</dbReference>
<dbReference type="FunFam" id="3.40.50.620:FF:000089">
    <property type="entry name" value="Bifunctional coenzyme A synthase"/>
    <property type="match status" value="1"/>
</dbReference>
<dbReference type="InterPro" id="IPR004821">
    <property type="entry name" value="Cyt_trans-like"/>
</dbReference>
<proteinExistence type="predicted"/>
<organism evidence="2 3">
    <name type="scientific">Mucor plumbeus</name>
    <dbReference type="NCBI Taxonomy" id="97098"/>
    <lineage>
        <taxon>Eukaryota</taxon>
        <taxon>Fungi</taxon>
        <taxon>Fungi incertae sedis</taxon>
        <taxon>Mucoromycota</taxon>
        <taxon>Mucoromycotina</taxon>
        <taxon>Mucoromycetes</taxon>
        <taxon>Mucorales</taxon>
        <taxon>Mucorineae</taxon>
        <taxon>Mucoraceae</taxon>
        <taxon>Mucor</taxon>
    </lineage>
</organism>
<dbReference type="NCBIfam" id="NF001985">
    <property type="entry name" value="PRK00777.1"/>
    <property type="match status" value="1"/>
</dbReference>
<sequence>MSTVLLPLNVKKLGALEKRQTSFIEQAVILAIQQQTNLVISISCDEIKAHVDCIDAIWEQIQAFLGTIYVIQLNTSYKKDEPLFNCNVVFADICGYSVYLESYIKNVCVSSENIKEIQAINQSRLQQQQAPLEIHLLVSDDHTKQPALEGNTGPIEPLVFQRVAVGGTFDHLHAGHKILLTMTALLAKQSMVVGVTDDCMLLKKKHRELIASTQQRVEFVKEYLYKVKRSITYEVVPIKDPFGPTVTDPTIDALVVSKETLKGGDLVNSERDMRGYPPLELRIIDVISSENASVQGKDMDVLKISSSWIREYIANNNSNNNKK</sequence>
<accession>A0A8H7UWH9</accession>
<dbReference type="GO" id="GO:0015937">
    <property type="term" value="P:coenzyme A biosynthetic process"/>
    <property type="evidence" value="ECO:0007669"/>
    <property type="project" value="TreeGrafter"/>
</dbReference>
<gene>
    <name evidence="2" type="ORF">INT46_002350</name>
</gene>
<comment type="caution">
    <text evidence="2">The sequence shown here is derived from an EMBL/GenBank/DDBJ whole genome shotgun (WGS) entry which is preliminary data.</text>
</comment>
<dbReference type="InterPro" id="IPR014729">
    <property type="entry name" value="Rossmann-like_a/b/a_fold"/>
</dbReference>
<keyword evidence="3" id="KW-1185">Reference proteome</keyword>
<evidence type="ECO:0000259" key="1">
    <source>
        <dbReference type="Pfam" id="PF01467"/>
    </source>
</evidence>
<evidence type="ECO:0000313" key="3">
    <source>
        <dbReference type="Proteomes" id="UP000650833"/>
    </source>
</evidence>
<protein>
    <recommendedName>
        <fullName evidence="1">Cytidyltransferase-like domain-containing protein</fullName>
    </recommendedName>
</protein>
<dbReference type="Pfam" id="PF01467">
    <property type="entry name" value="CTP_transf_like"/>
    <property type="match status" value="1"/>
</dbReference>
<feature type="domain" description="Cytidyltransferase-like" evidence="1">
    <location>
        <begin position="165"/>
        <end position="272"/>
    </location>
</feature>
<evidence type="ECO:0000313" key="2">
    <source>
        <dbReference type="EMBL" id="KAG2196642.1"/>
    </source>
</evidence>
<dbReference type="PANTHER" id="PTHR10695:SF46">
    <property type="entry name" value="BIFUNCTIONAL COENZYME A SYNTHASE-RELATED"/>
    <property type="match status" value="1"/>
</dbReference>
<dbReference type="OrthoDB" id="330671at2759"/>
<dbReference type="SUPFAM" id="SSF52374">
    <property type="entry name" value="Nucleotidylyl transferase"/>
    <property type="match status" value="1"/>
</dbReference>
<dbReference type="Proteomes" id="UP000650833">
    <property type="component" value="Unassembled WGS sequence"/>
</dbReference>
<reference evidence="2" key="1">
    <citation type="submission" date="2020-12" db="EMBL/GenBank/DDBJ databases">
        <title>Metabolic potential, ecology and presence of endohyphal bacteria is reflected in genomic diversity of Mucoromycotina.</title>
        <authorList>
            <person name="Muszewska A."/>
            <person name="Okrasinska A."/>
            <person name="Steczkiewicz K."/>
            <person name="Drgas O."/>
            <person name="Orlowska M."/>
            <person name="Perlinska-Lenart U."/>
            <person name="Aleksandrzak-Piekarczyk T."/>
            <person name="Szatraj K."/>
            <person name="Zielenkiewicz U."/>
            <person name="Pilsyk S."/>
            <person name="Malc E."/>
            <person name="Mieczkowski P."/>
            <person name="Kruszewska J.S."/>
            <person name="Biernat P."/>
            <person name="Pawlowska J."/>
        </authorList>
    </citation>
    <scope>NUCLEOTIDE SEQUENCE</scope>
    <source>
        <strain evidence="2">CBS 226.32</strain>
    </source>
</reference>
<dbReference type="PANTHER" id="PTHR10695">
    <property type="entry name" value="DEPHOSPHO-COA KINASE-RELATED"/>
    <property type="match status" value="1"/>
</dbReference>
<name>A0A8H7UWH9_9FUNG</name>
<dbReference type="NCBIfam" id="TIGR00125">
    <property type="entry name" value="cyt_tran_rel"/>
    <property type="match status" value="1"/>
</dbReference>
<dbReference type="EMBL" id="JAEPRC010000465">
    <property type="protein sequence ID" value="KAG2196642.1"/>
    <property type="molecule type" value="Genomic_DNA"/>
</dbReference>